<dbReference type="VEuPathDB" id="VectorBase:ACHR006301"/>
<feature type="zinc finger region" description="C3H1-type" evidence="6">
    <location>
        <begin position="1"/>
        <end position="25"/>
    </location>
</feature>
<keyword evidence="2" id="KW-0539">Nucleus</keyword>
<evidence type="ECO:0000256" key="5">
    <source>
        <dbReference type="ARBA" id="ARBA00042384"/>
    </source>
</evidence>
<evidence type="ECO:0000256" key="3">
    <source>
        <dbReference type="ARBA" id="ARBA00037262"/>
    </source>
</evidence>
<comment type="function">
    <text evidence="3">Required for the export of mRNAs containing poly(A) tails from the nucleus into the cytoplasm.</text>
</comment>
<dbReference type="PANTHER" id="PTHR46527">
    <property type="entry name" value="NUCLEOPORIN-LIKE PROTEIN 2"/>
    <property type="match status" value="1"/>
</dbReference>
<feature type="region of interest" description="Disordered" evidence="7">
    <location>
        <begin position="340"/>
        <end position="360"/>
    </location>
</feature>
<dbReference type="GO" id="GO:0031965">
    <property type="term" value="C:nuclear membrane"/>
    <property type="evidence" value="ECO:0007669"/>
    <property type="project" value="UniProtKB-SubCell"/>
</dbReference>
<keyword evidence="6" id="KW-0862">Zinc</keyword>
<evidence type="ECO:0000256" key="2">
    <source>
        <dbReference type="ARBA" id="ARBA00023242"/>
    </source>
</evidence>
<feature type="domain" description="C3H1-type" evidence="8">
    <location>
        <begin position="1"/>
        <end position="25"/>
    </location>
</feature>
<evidence type="ECO:0000313" key="10">
    <source>
        <dbReference type="Proteomes" id="UP000075881"/>
    </source>
</evidence>
<reference evidence="9" key="2">
    <citation type="submission" date="2020-05" db="UniProtKB">
        <authorList>
            <consortium name="EnsemblMetazoa"/>
        </authorList>
    </citation>
    <scope>IDENTIFICATION</scope>
    <source>
        <strain evidence="9">ACHKN1017</strain>
    </source>
</reference>
<dbReference type="EnsemblMetazoa" id="ACHR006301-RA">
    <property type="protein sequence ID" value="ACHR006301-PA"/>
    <property type="gene ID" value="ACHR006301"/>
</dbReference>
<reference evidence="10" key="1">
    <citation type="submission" date="2013-03" db="EMBL/GenBank/DDBJ databases">
        <title>The Genome Sequence of Anopheles christyi ACHKN1017.</title>
        <authorList>
            <consortium name="The Broad Institute Genomics Platform"/>
            <person name="Neafsey D.E."/>
            <person name="Besansky N."/>
            <person name="Walker B."/>
            <person name="Young S.K."/>
            <person name="Zeng Q."/>
            <person name="Gargeya S."/>
            <person name="Fitzgerald M."/>
            <person name="Haas B."/>
            <person name="Abouelleil A."/>
            <person name="Allen A.W."/>
            <person name="Alvarado L."/>
            <person name="Arachchi H.M."/>
            <person name="Berlin A.M."/>
            <person name="Chapman S.B."/>
            <person name="Gainer-Dewar J."/>
            <person name="Goldberg J."/>
            <person name="Griggs A."/>
            <person name="Gujja S."/>
            <person name="Hansen M."/>
            <person name="Howarth C."/>
            <person name="Imamovic A."/>
            <person name="Ireland A."/>
            <person name="Larimer J."/>
            <person name="McCowan C."/>
            <person name="Murphy C."/>
            <person name="Pearson M."/>
            <person name="Poon T.W."/>
            <person name="Priest M."/>
            <person name="Roberts A."/>
            <person name="Saif S."/>
            <person name="Shea T."/>
            <person name="Sisk P."/>
            <person name="Sykes S."/>
            <person name="Wortman J."/>
            <person name="Nusbaum C."/>
            <person name="Birren B."/>
        </authorList>
    </citation>
    <scope>NUCLEOTIDE SEQUENCE [LARGE SCALE GENOMIC DNA]</scope>
    <source>
        <strain evidence="10">ACHKN1017</strain>
    </source>
</reference>
<proteinExistence type="predicted"/>
<evidence type="ECO:0000256" key="6">
    <source>
        <dbReference type="PROSITE-ProRule" id="PRU00723"/>
    </source>
</evidence>
<sequence length="430" mass="44232">MVVCVYFLNNSCRFGSKCNNEHIDIGSIVKNEVDVTLKGNQWPLSCFGPFKERFCIPNFIEDQSFEEIRMMYLEAKMQNNIPAHQMQLAQMINDAKTKMQCLTTMNRDIMNTLVEIYNQQESSAKPTNTPLNPFASIGSGGGNAPTSSIFAGGTSNNTFGSGFGSSATVSGNTGTASNIFGGGSITGQAAQPVGSIFGQAASTTSNIFAKPAQQPSTGHMFGMPQQTNPVFGGSAVMGGGLFGSVQQPPQNTAPLFGGVATAPIPSAGGNLFASAATNAFGQPTGTNSAFGGASMFGSNAASSTPTAGGFGTIAAQPQQSTGLFNSVPFGNSAPPNASFGSFASTMQGAPSANAPSSQNLFLPTPTANPFGASLGANAFGAPAQAAMVPQSATMYSSMDKVTAEQLAVFNAEQFHLGRIPTVPPPKELCH</sequence>
<dbReference type="InterPro" id="IPR051767">
    <property type="entry name" value="Nucleoporin_NUP42"/>
</dbReference>
<accession>A0A182K6B6</accession>
<dbReference type="Proteomes" id="UP000075881">
    <property type="component" value="Unassembled WGS sequence"/>
</dbReference>
<evidence type="ECO:0000256" key="7">
    <source>
        <dbReference type="SAM" id="MobiDB-lite"/>
    </source>
</evidence>
<dbReference type="InterPro" id="IPR000571">
    <property type="entry name" value="Znf_CCCH"/>
</dbReference>
<dbReference type="PANTHER" id="PTHR46527:SF1">
    <property type="entry name" value="NUCLEOPORIN NUP42"/>
    <property type="match status" value="1"/>
</dbReference>
<protein>
    <recommendedName>
        <fullName evidence="4">Nucleoporin NUP42</fullName>
    </recommendedName>
    <alternativeName>
        <fullName evidence="5">Nucleoporin-like protein 2</fullName>
    </alternativeName>
</protein>
<keyword evidence="6" id="KW-0863">Zinc-finger</keyword>
<keyword evidence="6" id="KW-0479">Metal-binding</keyword>
<dbReference type="STRING" id="43041.A0A182K6B6"/>
<comment type="subcellular location">
    <subcellularLocation>
        <location evidence="1">Nucleus membrane</location>
        <topology evidence="1">Peripheral membrane protein</topology>
        <orientation evidence="1">Cytoplasmic side</orientation>
    </subcellularLocation>
</comment>
<dbReference type="PROSITE" id="PS50103">
    <property type="entry name" value="ZF_C3H1"/>
    <property type="match status" value="1"/>
</dbReference>
<name>A0A182K6B6_9DIPT</name>
<evidence type="ECO:0000259" key="8">
    <source>
        <dbReference type="PROSITE" id="PS50103"/>
    </source>
</evidence>
<dbReference type="GO" id="GO:0008270">
    <property type="term" value="F:zinc ion binding"/>
    <property type="evidence" value="ECO:0007669"/>
    <property type="project" value="UniProtKB-KW"/>
</dbReference>
<evidence type="ECO:0000256" key="1">
    <source>
        <dbReference type="ARBA" id="ARBA00004335"/>
    </source>
</evidence>
<evidence type="ECO:0000256" key="4">
    <source>
        <dbReference type="ARBA" id="ARBA00039886"/>
    </source>
</evidence>
<evidence type="ECO:0000313" key="9">
    <source>
        <dbReference type="EnsemblMetazoa" id="ACHR006301-PA"/>
    </source>
</evidence>
<dbReference type="AlphaFoldDB" id="A0A182K6B6"/>
<organism evidence="9 10">
    <name type="scientific">Anopheles christyi</name>
    <dbReference type="NCBI Taxonomy" id="43041"/>
    <lineage>
        <taxon>Eukaryota</taxon>
        <taxon>Metazoa</taxon>
        <taxon>Ecdysozoa</taxon>
        <taxon>Arthropoda</taxon>
        <taxon>Hexapoda</taxon>
        <taxon>Insecta</taxon>
        <taxon>Pterygota</taxon>
        <taxon>Neoptera</taxon>
        <taxon>Endopterygota</taxon>
        <taxon>Diptera</taxon>
        <taxon>Nematocera</taxon>
        <taxon>Culicoidea</taxon>
        <taxon>Culicidae</taxon>
        <taxon>Anophelinae</taxon>
        <taxon>Anopheles</taxon>
    </lineage>
</organism>
<keyword evidence="10" id="KW-1185">Reference proteome</keyword>